<reference evidence="1" key="2">
    <citation type="journal article" date="2022" name="New Phytol.">
        <title>Evolutionary transition to the ectomycorrhizal habit in the genomes of a hyperdiverse lineage of mushroom-forming fungi.</title>
        <authorList>
            <person name="Looney B."/>
            <person name="Miyauchi S."/>
            <person name="Morin E."/>
            <person name="Drula E."/>
            <person name="Courty P.E."/>
            <person name="Kohler A."/>
            <person name="Kuo A."/>
            <person name="LaButti K."/>
            <person name="Pangilinan J."/>
            <person name="Lipzen A."/>
            <person name="Riley R."/>
            <person name="Andreopoulos W."/>
            <person name="He G."/>
            <person name="Johnson J."/>
            <person name="Nolan M."/>
            <person name="Tritt A."/>
            <person name="Barry K.W."/>
            <person name="Grigoriev I.V."/>
            <person name="Nagy L.G."/>
            <person name="Hibbett D."/>
            <person name="Henrissat B."/>
            <person name="Matheny P.B."/>
            <person name="Labbe J."/>
            <person name="Martin F.M."/>
        </authorList>
    </citation>
    <scope>NUCLEOTIDE SEQUENCE</scope>
    <source>
        <strain evidence="1">HHB10654</strain>
    </source>
</reference>
<evidence type="ECO:0000313" key="2">
    <source>
        <dbReference type="Proteomes" id="UP000814140"/>
    </source>
</evidence>
<protein>
    <submittedName>
        <fullName evidence="1">Uncharacterized protein</fullName>
    </submittedName>
</protein>
<accession>A0ACB8SSR6</accession>
<name>A0ACB8SSR6_9AGAM</name>
<dbReference type="EMBL" id="MU277231">
    <property type="protein sequence ID" value="KAI0058846.1"/>
    <property type="molecule type" value="Genomic_DNA"/>
</dbReference>
<keyword evidence="2" id="KW-1185">Reference proteome</keyword>
<dbReference type="Proteomes" id="UP000814140">
    <property type="component" value="Unassembled WGS sequence"/>
</dbReference>
<proteinExistence type="predicted"/>
<gene>
    <name evidence="1" type="ORF">BV25DRAFT_1918954</name>
</gene>
<organism evidence="1 2">
    <name type="scientific">Artomyces pyxidatus</name>
    <dbReference type="NCBI Taxonomy" id="48021"/>
    <lineage>
        <taxon>Eukaryota</taxon>
        <taxon>Fungi</taxon>
        <taxon>Dikarya</taxon>
        <taxon>Basidiomycota</taxon>
        <taxon>Agaricomycotina</taxon>
        <taxon>Agaricomycetes</taxon>
        <taxon>Russulales</taxon>
        <taxon>Auriscalpiaceae</taxon>
        <taxon>Artomyces</taxon>
    </lineage>
</organism>
<sequence length="224" mass="25409">MSFTILPSRATSSFGSERCHSAPQQKILNLSNGSPLVQATVSGRRIEIPDINSILSLPGFPRDGEDANVLLDFVRDTQMEFQAQRFRARFHLKRLQRLLEMETSLRSQQAAHSQSDAGSMGEGCGLSWRRRASSLIRQYLFRHEEFAVAFKREVAFWEEEYRHAEDQLFLARSSLGPTYAQLGRRGIPLDFSRAAVVPAMWMETERMEELIGQRVSNEGEGASL</sequence>
<comment type="caution">
    <text evidence="1">The sequence shown here is derived from an EMBL/GenBank/DDBJ whole genome shotgun (WGS) entry which is preliminary data.</text>
</comment>
<reference evidence="1" key="1">
    <citation type="submission" date="2021-03" db="EMBL/GenBank/DDBJ databases">
        <authorList>
            <consortium name="DOE Joint Genome Institute"/>
            <person name="Ahrendt S."/>
            <person name="Looney B.P."/>
            <person name="Miyauchi S."/>
            <person name="Morin E."/>
            <person name="Drula E."/>
            <person name="Courty P.E."/>
            <person name="Chicoki N."/>
            <person name="Fauchery L."/>
            <person name="Kohler A."/>
            <person name="Kuo A."/>
            <person name="Labutti K."/>
            <person name="Pangilinan J."/>
            <person name="Lipzen A."/>
            <person name="Riley R."/>
            <person name="Andreopoulos W."/>
            <person name="He G."/>
            <person name="Johnson J."/>
            <person name="Barry K.W."/>
            <person name="Grigoriev I.V."/>
            <person name="Nagy L."/>
            <person name="Hibbett D."/>
            <person name="Henrissat B."/>
            <person name="Matheny P.B."/>
            <person name="Labbe J."/>
            <person name="Martin F."/>
        </authorList>
    </citation>
    <scope>NUCLEOTIDE SEQUENCE</scope>
    <source>
        <strain evidence="1">HHB10654</strain>
    </source>
</reference>
<evidence type="ECO:0000313" key="1">
    <source>
        <dbReference type="EMBL" id="KAI0058846.1"/>
    </source>
</evidence>